<dbReference type="Pfam" id="PF12796">
    <property type="entry name" value="Ank_2"/>
    <property type="match status" value="2"/>
</dbReference>
<keyword evidence="6" id="KW-1185">Reference proteome</keyword>
<organism evidence="5 6">
    <name type="scientific">Penicillium atrosanguineum</name>
    <dbReference type="NCBI Taxonomy" id="1132637"/>
    <lineage>
        <taxon>Eukaryota</taxon>
        <taxon>Fungi</taxon>
        <taxon>Dikarya</taxon>
        <taxon>Ascomycota</taxon>
        <taxon>Pezizomycotina</taxon>
        <taxon>Eurotiomycetes</taxon>
        <taxon>Eurotiomycetidae</taxon>
        <taxon>Eurotiales</taxon>
        <taxon>Aspergillaceae</taxon>
        <taxon>Penicillium</taxon>
    </lineage>
</organism>
<dbReference type="Pfam" id="PF00023">
    <property type="entry name" value="Ank"/>
    <property type="match status" value="1"/>
</dbReference>
<reference evidence="5" key="2">
    <citation type="journal article" date="2023" name="IMA Fungus">
        <title>Comparative genomic study of the Penicillium genus elucidates a diverse pangenome and 15 lateral gene transfer events.</title>
        <authorList>
            <person name="Petersen C."/>
            <person name="Sorensen T."/>
            <person name="Nielsen M.R."/>
            <person name="Sondergaard T.E."/>
            <person name="Sorensen J.L."/>
            <person name="Fitzpatrick D.A."/>
            <person name="Frisvad J.C."/>
            <person name="Nielsen K.L."/>
        </authorList>
    </citation>
    <scope>NUCLEOTIDE SEQUENCE</scope>
    <source>
        <strain evidence="5">IBT 21472</strain>
    </source>
</reference>
<evidence type="ECO:0000313" key="6">
    <source>
        <dbReference type="Proteomes" id="UP001147746"/>
    </source>
</evidence>
<keyword evidence="1" id="KW-0677">Repeat</keyword>
<dbReference type="Gene3D" id="1.25.40.20">
    <property type="entry name" value="Ankyrin repeat-containing domain"/>
    <property type="match status" value="2"/>
</dbReference>
<proteinExistence type="predicted"/>
<evidence type="ECO:0000256" key="4">
    <source>
        <dbReference type="SAM" id="SignalP"/>
    </source>
</evidence>
<sequence>MDRLSVLPAEVLICIVACLSKAADISHLAEASKAFYSTLNRSLYEFNIKHQRSCVLHWAAKRNHGELAKIALQYYDPNINSKVKGRTPLIVASRHGSHVVTEIFLGNRKLRVNAKHKGSSAIIYAACNGHTKIVANLLRHDDINVNLPDAMKRTALWHATYRGHLEVVQQLLQFGADALTADENGVTPFKQAVFQANRPTGGQMVKLFLVFLEHTQRDWIERAGFGNLSPPLCWAAQYGAIDFVYYLLAEHADVNGTNIEGLTPLHVSAQWEQEETALLLLEQQGVNVQVQDNDGRTALHYAAMNDLYDVARRLLVDRHLELNSQDKYGNTPLWWASRMGSYRVRNLLLAQGDTHPNPLGMDPDSGRLTTAFQNIAESKNSLAVHLIQTEDDFG</sequence>
<comment type="caution">
    <text evidence="5">The sequence shown here is derived from an EMBL/GenBank/DDBJ whole genome shotgun (WGS) entry which is preliminary data.</text>
</comment>
<name>A0A9W9QEB8_9EURO</name>
<evidence type="ECO:0000256" key="1">
    <source>
        <dbReference type="ARBA" id="ARBA00022737"/>
    </source>
</evidence>
<protein>
    <submittedName>
        <fullName evidence="5">Uncharacterized protein</fullName>
    </submittedName>
</protein>
<reference evidence="5" key="1">
    <citation type="submission" date="2022-12" db="EMBL/GenBank/DDBJ databases">
        <authorList>
            <person name="Petersen C."/>
        </authorList>
    </citation>
    <scope>NUCLEOTIDE SEQUENCE</scope>
    <source>
        <strain evidence="5">IBT 21472</strain>
    </source>
</reference>
<dbReference type="SMART" id="SM00248">
    <property type="entry name" value="ANK"/>
    <property type="match status" value="8"/>
</dbReference>
<dbReference type="Proteomes" id="UP001147746">
    <property type="component" value="Unassembled WGS sequence"/>
</dbReference>
<dbReference type="PANTHER" id="PTHR24198:SF165">
    <property type="entry name" value="ANKYRIN REPEAT-CONTAINING PROTEIN-RELATED"/>
    <property type="match status" value="1"/>
</dbReference>
<dbReference type="InterPro" id="IPR036770">
    <property type="entry name" value="Ankyrin_rpt-contain_sf"/>
</dbReference>
<dbReference type="PROSITE" id="PS50088">
    <property type="entry name" value="ANK_REPEAT"/>
    <property type="match status" value="3"/>
</dbReference>
<accession>A0A9W9QEB8</accession>
<feature type="repeat" description="ANK" evidence="3">
    <location>
        <begin position="151"/>
        <end position="183"/>
    </location>
</feature>
<keyword evidence="2 3" id="KW-0040">ANK repeat</keyword>
<dbReference type="InterPro" id="IPR002110">
    <property type="entry name" value="Ankyrin_rpt"/>
</dbReference>
<feature type="chain" id="PRO_5040919284" evidence="4">
    <location>
        <begin position="23"/>
        <end position="394"/>
    </location>
</feature>
<evidence type="ECO:0000256" key="3">
    <source>
        <dbReference type="PROSITE-ProRule" id="PRU00023"/>
    </source>
</evidence>
<dbReference type="AlphaFoldDB" id="A0A9W9QEB8"/>
<dbReference type="PROSITE" id="PS50297">
    <property type="entry name" value="ANK_REP_REGION"/>
    <property type="match status" value="3"/>
</dbReference>
<dbReference type="GO" id="GO:0005737">
    <property type="term" value="C:cytoplasm"/>
    <property type="evidence" value="ECO:0007669"/>
    <property type="project" value="TreeGrafter"/>
</dbReference>
<dbReference type="EMBL" id="JAPZBO010000001">
    <property type="protein sequence ID" value="KAJ5330578.1"/>
    <property type="molecule type" value="Genomic_DNA"/>
</dbReference>
<gene>
    <name evidence="5" type="ORF">N7476_000361</name>
</gene>
<dbReference type="SUPFAM" id="SSF48403">
    <property type="entry name" value="Ankyrin repeat"/>
    <property type="match status" value="1"/>
</dbReference>
<evidence type="ECO:0000313" key="5">
    <source>
        <dbReference type="EMBL" id="KAJ5330578.1"/>
    </source>
</evidence>
<dbReference type="Pfam" id="PF13637">
    <property type="entry name" value="Ank_4"/>
    <property type="match status" value="1"/>
</dbReference>
<feature type="repeat" description="ANK" evidence="3">
    <location>
        <begin position="294"/>
        <end position="327"/>
    </location>
</feature>
<evidence type="ECO:0000256" key="2">
    <source>
        <dbReference type="ARBA" id="ARBA00023043"/>
    </source>
</evidence>
<feature type="signal peptide" evidence="4">
    <location>
        <begin position="1"/>
        <end position="22"/>
    </location>
</feature>
<dbReference type="PANTHER" id="PTHR24198">
    <property type="entry name" value="ANKYRIN REPEAT AND PROTEIN KINASE DOMAIN-CONTAINING PROTEIN"/>
    <property type="match status" value="1"/>
</dbReference>
<keyword evidence="4" id="KW-0732">Signal</keyword>
<feature type="repeat" description="ANK" evidence="3">
    <location>
        <begin position="260"/>
        <end position="293"/>
    </location>
</feature>